<protein>
    <submittedName>
        <fullName evidence="1">Uncharacterized protein</fullName>
    </submittedName>
</protein>
<name>K1RSX3_MAGGI</name>
<gene>
    <name evidence="1" type="ORF">CGI_10024215</name>
</gene>
<proteinExistence type="predicted"/>
<dbReference type="AlphaFoldDB" id="K1RSX3"/>
<accession>K1RSX3</accession>
<dbReference type="EMBL" id="JH817333">
    <property type="protein sequence ID" value="EKC37661.1"/>
    <property type="molecule type" value="Genomic_DNA"/>
</dbReference>
<sequence length="95" mass="10851">MSDKLLLFVSFKTWGGRVFASLSNSSSVFVLTKDCRRSSRRFGSWEELDDFRFISYEVFFGGSGSVLGLLKLFQFFTTSLRKVFGVDGRLDAWPL</sequence>
<evidence type="ECO:0000313" key="1">
    <source>
        <dbReference type="EMBL" id="EKC37661.1"/>
    </source>
</evidence>
<dbReference type="HOGENOM" id="CLU_2374780_0_0_1"/>
<organism evidence="1">
    <name type="scientific">Magallana gigas</name>
    <name type="common">Pacific oyster</name>
    <name type="synonym">Crassostrea gigas</name>
    <dbReference type="NCBI Taxonomy" id="29159"/>
    <lineage>
        <taxon>Eukaryota</taxon>
        <taxon>Metazoa</taxon>
        <taxon>Spiralia</taxon>
        <taxon>Lophotrochozoa</taxon>
        <taxon>Mollusca</taxon>
        <taxon>Bivalvia</taxon>
        <taxon>Autobranchia</taxon>
        <taxon>Pteriomorphia</taxon>
        <taxon>Ostreida</taxon>
        <taxon>Ostreoidea</taxon>
        <taxon>Ostreidae</taxon>
        <taxon>Magallana</taxon>
    </lineage>
</organism>
<reference evidence="1" key="1">
    <citation type="journal article" date="2012" name="Nature">
        <title>The oyster genome reveals stress adaptation and complexity of shell formation.</title>
        <authorList>
            <person name="Zhang G."/>
            <person name="Fang X."/>
            <person name="Guo X."/>
            <person name="Li L."/>
            <person name="Luo R."/>
            <person name="Xu F."/>
            <person name="Yang P."/>
            <person name="Zhang L."/>
            <person name="Wang X."/>
            <person name="Qi H."/>
            <person name="Xiong Z."/>
            <person name="Que H."/>
            <person name="Xie Y."/>
            <person name="Holland P.W."/>
            <person name="Paps J."/>
            <person name="Zhu Y."/>
            <person name="Wu F."/>
            <person name="Chen Y."/>
            <person name="Wang J."/>
            <person name="Peng C."/>
            <person name="Meng J."/>
            <person name="Yang L."/>
            <person name="Liu J."/>
            <person name="Wen B."/>
            <person name="Zhang N."/>
            <person name="Huang Z."/>
            <person name="Zhu Q."/>
            <person name="Feng Y."/>
            <person name="Mount A."/>
            <person name="Hedgecock D."/>
            <person name="Xu Z."/>
            <person name="Liu Y."/>
            <person name="Domazet-Loso T."/>
            <person name="Du Y."/>
            <person name="Sun X."/>
            <person name="Zhang S."/>
            <person name="Liu B."/>
            <person name="Cheng P."/>
            <person name="Jiang X."/>
            <person name="Li J."/>
            <person name="Fan D."/>
            <person name="Wang W."/>
            <person name="Fu W."/>
            <person name="Wang T."/>
            <person name="Wang B."/>
            <person name="Zhang J."/>
            <person name="Peng Z."/>
            <person name="Li Y."/>
            <person name="Li N."/>
            <person name="Wang J."/>
            <person name="Chen M."/>
            <person name="He Y."/>
            <person name="Tan F."/>
            <person name="Song X."/>
            <person name="Zheng Q."/>
            <person name="Huang R."/>
            <person name="Yang H."/>
            <person name="Du X."/>
            <person name="Chen L."/>
            <person name="Yang M."/>
            <person name="Gaffney P.M."/>
            <person name="Wang S."/>
            <person name="Luo L."/>
            <person name="She Z."/>
            <person name="Ming Y."/>
            <person name="Huang W."/>
            <person name="Zhang S."/>
            <person name="Huang B."/>
            <person name="Zhang Y."/>
            <person name="Qu T."/>
            <person name="Ni P."/>
            <person name="Miao G."/>
            <person name="Wang J."/>
            <person name="Wang Q."/>
            <person name="Steinberg C.E."/>
            <person name="Wang H."/>
            <person name="Li N."/>
            <person name="Qian L."/>
            <person name="Zhang G."/>
            <person name="Li Y."/>
            <person name="Yang H."/>
            <person name="Liu X."/>
            <person name="Wang J."/>
            <person name="Yin Y."/>
            <person name="Wang J."/>
        </authorList>
    </citation>
    <scope>NUCLEOTIDE SEQUENCE [LARGE SCALE GENOMIC DNA]</scope>
    <source>
        <strain evidence="1">05x7-T-G4-1.051#20</strain>
    </source>
</reference>
<dbReference type="InParanoid" id="K1RSX3"/>